<proteinExistence type="predicted"/>
<dbReference type="AlphaFoldDB" id="A0A397W7K2"/>
<evidence type="ECO:0000313" key="1">
    <source>
        <dbReference type="EMBL" id="RIB29309.1"/>
    </source>
</evidence>
<organism evidence="1 2">
    <name type="scientific">Gigaspora rosea</name>
    <dbReference type="NCBI Taxonomy" id="44941"/>
    <lineage>
        <taxon>Eukaryota</taxon>
        <taxon>Fungi</taxon>
        <taxon>Fungi incertae sedis</taxon>
        <taxon>Mucoromycota</taxon>
        <taxon>Glomeromycotina</taxon>
        <taxon>Glomeromycetes</taxon>
        <taxon>Diversisporales</taxon>
        <taxon>Gigasporaceae</taxon>
        <taxon>Gigaspora</taxon>
    </lineage>
</organism>
<dbReference type="EMBL" id="QKWP01000041">
    <property type="protein sequence ID" value="RIB29309.1"/>
    <property type="molecule type" value="Genomic_DNA"/>
</dbReference>
<comment type="caution">
    <text evidence="1">The sequence shown here is derived from an EMBL/GenBank/DDBJ whole genome shotgun (WGS) entry which is preliminary data.</text>
</comment>
<dbReference type="OrthoDB" id="2408391at2759"/>
<dbReference type="Proteomes" id="UP000266673">
    <property type="component" value="Unassembled WGS sequence"/>
</dbReference>
<accession>A0A397W7K2</accession>
<gene>
    <name evidence="1" type="ORF">C2G38_2155720</name>
</gene>
<evidence type="ECO:0000313" key="2">
    <source>
        <dbReference type="Proteomes" id="UP000266673"/>
    </source>
</evidence>
<name>A0A397W7K2_9GLOM</name>
<sequence length="281" mass="32179">MSLIKFKLDLKNKKNNYSPNVKAKLDSNLLLDDDDKITLTSLLDNKASGVVKIQWDLSNEEHIRERNQFLHEHGLDLDSDNVKCKWSIRQSTKTKVIKQCMCGSYREKATTSNSRASAACYSYVRCFAFATMFIRNNEICAVAGYLEHSKQCTASQPQRDPTYKLLLYIKQSAENLLNLNVRTCDILAQNAKTVKNIFGGHTLIDNSRTLLTAMDIVNIRKQIIQKNWNINIKNDAAVNLEQFLGSDADSSELKEAYLHYQPYTKETNRLEIIICTQEQQQ</sequence>
<reference evidence="1 2" key="1">
    <citation type="submission" date="2018-06" db="EMBL/GenBank/DDBJ databases">
        <title>Comparative genomics reveals the genomic features of Rhizophagus irregularis, R. cerebriforme, R. diaphanum and Gigaspora rosea, and their symbiotic lifestyle signature.</title>
        <authorList>
            <person name="Morin E."/>
            <person name="San Clemente H."/>
            <person name="Chen E.C.H."/>
            <person name="De La Providencia I."/>
            <person name="Hainaut M."/>
            <person name="Kuo A."/>
            <person name="Kohler A."/>
            <person name="Murat C."/>
            <person name="Tang N."/>
            <person name="Roy S."/>
            <person name="Loubradou J."/>
            <person name="Henrissat B."/>
            <person name="Grigoriev I.V."/>
            <person name="Corradi N."/>
            <person name="Roux C."/>
            <person name="Martin F.M."/>
        </authorList>
    </citation>
    <scope>NUCLEOTIDE SEQUENCE [LARGE SCALE GENOMIC DNA]</scope>
    <source>
        <strain evidence="1 2">DAOM 194757</strain>
    </source>
</reference>
<protein>
    <submittedName>
        <fullName evidence="1">Uncharacterized protein</fullName>
    </submittedName>
</protein>
<dbReference type="STRING" id="44941.A0A397W7K2"/>
<keyword evidence="2" id="KW-1185">Reference proteome</keyword>